<evidence type="ECO:0000313" key="7">
    <source>
        <dbReference type="EMBL" id="ERK59000.1"/>
    </source>
</evidence>
<dbReference type="InterPro" id="IPR004556">
    <property type="entry name" value="HemK-like"/>
</dbReference>
<dbReference type="Gene3D" id="1.10.8.10">
    <property type="entry name" value="DNA helicase RuvA subunit, C-terminal domain"/>
    <property type="match status" value="1"/>
</dbReference>
<keyword evidence="1 5" id="KW-0489">Methyltransferase</keyword>
<organism evidence="7 8">
    <name type="scientific">Gemella bergeri ATCC 700627</name>
    <dbReference type="NCBI Taxonomy" id="1321820"/>
    <lineage>
        <taxon>Bacteria</taxon>
        <taxon>Bacillati</taxon>
        <taxon>Bacillota</taxon>
        <taxon>Bacilli</taxon>
        <taxon>Bacillales</taxon>
        <taxon>Gemellaceae</taxon>
        <taxon>Gemella</taxon>
    </lineage>
</organism>
<evidence type="ECO:0000256" key="3">
    <source>
        <dbReference type="ARBA" id="ARBA00022691"/>
    </source>
</evidence>
<comment type="catalytic activity">
    <reaction evidence="4 5">
        <text>L-glutaminyl-[peptide chain release factor] + S-adenosyl-L-methionine = N(5)-methyl-L-glutaminyl-[peptide chain release factor] + S-adenosyl-L-homocysteine + H(+)</text>
        <dbReference type="Rhea" id="RHEA:42896"/>
        <dbReference type="Rhea" id="RHEA-COMP:10271"/>
        <dbReference type="Rhea" id="RHEA-COMP:10272"/>
        <dbReference type="ChEBI" id="CHEBI:15378"/>
        <dbReference type="ChEBI" id="CHEBI:30011"/>
        <dbReference type="ChEBI" id="CHEBI:57856"/>
        <dbReference type="ChEBI" id="CHEBI:59789"/>
        <dbReference type="ChEBI" id="CHEBI:61891"/>
        <dbReference type="EC" id="2.1.1.297"/>
    </reaction>
</comment>
<comment type="function">
    <text evidence="5">Methylates the class 1 translation termination release factors RF1/PrfA and RF2/PrfB on the glutamine residue of the universally conserved GGQ motif.</text>
</comment>
<feature type="binding site" evidence="5">
    <location>
        <position position="146"/>
    </location>
    <ligand>
        <name>S-adenosyl-L-methionine</name>
        <dbReference type="ChEBI" id="CHEBI:59789"/>
    </ligand>
</feature>
<comment type="caution">
    <text evidence="7">The sequence shown here is derived from an EMBL/GenBank/DDBJ whole genome shotgun (WGS) entry which is preliminary data.</text>
</comment>
<evidence type="ECO:0000313" key="8">
    <source>
        <dbReference type="Proteomes" id="UP000016637"/>
    </source>
</evidence>
<dbReference type="RefSeq" id="WP_021753279.1">
    <property type="nucleotide sequence ID" value="NZ_KI271855.1"/>
</dbReference>
<dbReference type="Gene3D" id="3.40.50.150">
    <property type="entry name" value="Vaccinia Virus protein VP39"/>
    <property type="match status" value="1"/>
</dbReference>
<dbReference type="PROSITE" id="PS00092">
    <property type="entry name" value="N6_MTASE"/>
    <property type="match status" value="1"/>
</dbReference>
<dbReference type="PATRIC" id="fig|1321820.3.peg.625"/>
<dbReference type="InterPro" id="IPR007848">
    <property type="entry name" value="Small_mtfrase_dom"/>
</dbReference>
<evidence type="ECO:0000256" key="5">
    <source>
        <dbReference type="HAMAP-Rule" id="MF_02126"/>
    </source>
</evidence>
<dbReference type="GO" id="GO:0032259">
    <property type="term" value="P:methylation"/>
    <property type="evidence" value="ECO:0007669"/>
    <property type="project" value="UniProtKB-KW"/>
</dbReference>
<comment type="caution">
    <text evidence="5">Lacks conserved residue(s) required for the propagation of feature annotation.</text>
</comment>
<dbReference type="GO" id="GO:0102559">
    <property type="term" value="F:peptide chain release factor N(5)-glutamine methyltransferase activity"/>
    <property type="evidence" value="ECO:0007669"/>
    <property type="project" value="UniProtKB-EC"/>
</dbReference>
<feature type="binding site" evidence="5">
    <location>
        <begin position="187"/>
        <end position="190"/>
    </location>
    <ligand>
        <name>substrate</name>
    </ligand>
</feature>
<name>U2Q8A7_9BACL</name>
<dbReference type="NCBIfam" id="TIGR03534">
    <property type="entry name" value="RF_mod_PrmC"/>
    <property type="match status" value="1"/>
</dbReference>
<dbReference type="InterPro" id="IPR019874">
    <property type="entry name" value="RF_methyltr_PrmC"/>
</dbReference>
<dbReference type="EMBL" id="AWVP01000040">
    <property type="protein sequence ID" value="ERK59000.1"/>
    <property type="molecule type" value="Genomic_DNA"/>
</dbReference>
<evidence type="ECO:0000259" key="6">
    <source>
        <dbReference type="Pfam" id="PF05175"/>
    </source>
</evidence>
<dbReference type="AlphaFoldDB" id="U2Q8A7"/>
<evidence type="ECO:0000256" key="4">
    <source>
        <dbReference type="ARBA" id="ARBA00048391"/>
    </source>
</evidence>
<keyword evidence="8" id="KW-1185">Reference proteome</keyword>
<proteinExistence type="inferred from homology"/>
<dbReference type="PANTHER" id="PTHR18895:SF74">
    <property type="entry name" value="MTRF1L RELEASE FACTOR GLUTAMINE METHYLTRANSFERASE"/>
    <property type="match status" value="1"/>
</dbReference>
<dbReference type="SUPFAM" id="SSF53335">
    <property type="entry name" value="S-adenosyl-L-methionine-dependent methyltransferases"/>
    <property type="match status" value="1"/>
</dbReference>
<dbReference type="eggNOG" id="COG2890">
    <property type="taxonomic scope" value="Bacteria"/>
</dbReference>
<dbReference type="Proteomes" id="UP000016637">
    <property type="component" value="Unassembled WGS sequence"/>
</dbReference>
<sequence length="279" mass="32531">MKRRQAMTKACFLLRKHAKEESLARFLLMYLVDENSSTFNKEISSELDKKTEEEYFNLINKHIAEDTPLSHLTGFEYFYNRKFKVTSDVLSPRMETEELVEKVIDYVKKQKLYNIKILDLCTGSGIIAITLQKEISERIISVIGSDISSEALSVARLNSTNLKSDVKFINSDLFEKIKDKFDIIVSNPPYIAYSDKITLKKDVLNFDPHLALFAEEDGMYFYRKIIEQASQYLTDQGVIFFEIGYNQKDKITHLAKRDNYRIQILKDINGRDRIAILYK</sequence>
<evidence type="ECO:0000256" key="2">
    <source>
        <dbReference type="ARBA" id="ARBA00022679"/>
    </source>
</evidence>
<dbReference type="GO" id="GO:0003676">
    <property type="term" value="F:nucleic acid binding"/>
    <property type="evidence" value="ECO:0007669"/>
    <property type="project" value="InterPro"/>
</dbReference>
<comment type="similarity">
    <text evidence="5">Belongs to the protein N5-glutamine methyltransferase family. PrmC subfamily.</text>
</comment>
<feature type="domain" description="Methyltransferase small" evidence="6">
    <location>
        <begin position="113"/>
        <end position="194"/>
    </location>
</feature>
<dbReference type="HAMAP" id="MF_02126">
    <property type="entry name" value="RF_methyltr_PrmC"/>
    <property type="match status" value="1"/>
</dbReference>
<dbReference type="InterPro" id="IPR002052">
    <property type="entry name" value="DNA_methylase_N6_adenine_CS"/>
</dbReference>
<dbReference type="Pfam" id="PF05175">
    <property type="entry name" value="MTS"/>
    <property type="match status" value="1"/>
</dbReference>
<dbReference type="PANTHER" id="PTHR18895">
    <property type="entry name" value="HEMK METHYLTRANSFERASE"/>
    <property type="match status" value="1"/>
</dbReference>
<dbReference type="NCBIfam" id="TIGR00536">
    <property type="entry name" value="hemK_fam"/>
    <property type="match status" value="1"/>
</dbReference>
<gene>
    <name evidence="5" type="primary">prmC</name>
    <name evidence="7" type="ORF">HMPREF1983_00638</name>
</gene>
<keyword evidence="3 5" id="KW-0949">S-adenosyl-L-methionine</keyword>
<dbReference type="CDD" id="cd02440">
    <property type="entry name" value="AdoMet_MTases"/>
    <property type="match status" value="1"/>
</dbReference>
<dbReference type="HOGENOM" id="CLU_018398_3_2_9"/>
<evidence type="ECO:0000256" key="1">
    <source>
        <dbReference type="ARBA" id="ARBA00022603"/>
    </source>
</evidence>
<dbReference type="InterPro" id="IPR029063">
    <property type="entry name" value="SAM-dependent_MTases_sf"/>
</dbReference>
<keyword evidence="2 5" id="KW-0808">Transferase</keyword>
<protein>
    <recommendedName>
        <fullName evidence="5">Release factor glutamine methyltransferase</fullName>
        <shortName evidence="5">RF MTase</shortName>
        <ecNumber evidence="5">2.1.1.297</ecNumber>
    </recommendedName>
    <alternativeName>
        <fullName evidence="5">N5-glutamine methyltransferase PrmC</fullName>
    </alternativeName>
    <alternativeName>
        <fullName evidence="5">Protein-(glutamine-N5) MTase PrmC</fullName>
    </alternativeName>
    <alternativeName>
        <fullName evidence="5">Protein-glutamine N-methyltransferase PrmC</fullName>
    </alternativeName>
</protein>
<accession>U2Q8A7</accession>
<dbReference type="InterPro" id="IPR050320">
    <property type="entry name" value="N5-glutamine_MTase"/>
</dbReference>
<feature type="binding site" evidence="5">
    <location>
        <position position="187"/>
    </location>
    <ligand>
        <name>S-adenosyl-L-methionine</name>
        <dbReference type="ChEBI" id="CHEBI:59789"/>
    </ligand>
</feature>
<dbReference type="EC" id="2.1.1.297" evidence="5"/>
<reference evidence="7 8" key="1">
    <citation type="submission" date="2013-08" db="EMBL/GenBank/DDBJ databases">
        <authorList>
            <person name="Weinstock G."/>
            <person name="Sodergren E."/>
            <person name="Wylie T."/>
            <person name="Fulton L."/>
            <person name="Fulton R."/>
            <person name="Fronick C."/>
            <person name="O'Laughlin M."/>
            <person name="Godfrey J."/>
            <person name="Miner T."/>
            <person name="Herter B."/>
            <person name="Appelbaum E."/>
            <person name="Cordes M."/>
            <person name="Lek S."/>
            <person name="Wollam A."/>
            <person name="Pepin K.H."/>
            <person name="Palsikar V.B."/>
            <person name="Mitreva M."/>
            <person name="Wilson R.K."/>
        </authorList>
    </citation>
    <scope>NUCLEOTIDE SEQUENCE [LARGE SCALE GENOMIC DNA]</scope>
    <source>
        <strain evidence="7 8">ATCC 700627</strain>
    </source>
</reference>